<accession>T1A8T7</accession>
<sequence>MSTRKKYDPKLKTKIVLELLKEEKTVSQLASEHGIHHSVLIRWRDQAINGLPELLSDQNKVLVKVRAEYETKIESLYSEVGRLTSDLSWLKKKSGILIP</sequence>
<proteinExistence type="predicted"/>
<dbReference type="GO" id="GO:0004803">
    <property type="term" value="F:transposase activity"/>
    <property type="evidence" value="ECO:0007669"/>
    <property type="project" value="InterPro"/>
</dbReference>
<gene>
    <name evidence="1" type="ORF">B2A_06293</name>
</gene>
<dbReference type="InterPro" id="IPR002514">
    <property type="entry name" value="Transposase_8"/>
</dbReference>
<reference evidence="1" key="2">
    <citation type="journal article" date="2014" name="ISME J.">
        <title>Microbial stratification in low pH oxic and suboxic macroscopic growths along an acid mine drainage.</title>
        <authorList>
            <person name="Mendez-Garcia C."/>
            <person name="Mesa V."/>
            <person name="Sprenger R.R."/>
            <person name="Richter M."/>
            <person name="Diez M.S."/>
            <person name="Solano J."/>
            <person name="Bargiela R."/>
            <person name="Golyshina O.V."/>
            <person name="Manteca A."/>
            <person name="Ramos J.L."/>
            <person name="Gallego J.R."/>
            <person name="Llorente I."/>
            <person name="Martins Dos Santos V.A."/>
            <person name="Jensen O.N."/>
            <person name="Pelaez A.I."/>
            <person name="Sanchez J."/>
            <person name="Ferrer M."/>
        </authorList>
    </citation>
    <scope>NUCLEOTIDE SEQUENCE</scope>
</reference>
<reference evidence="1" key="1">
    <citation type="submission" date="2013-08" db="EMBL/GenBank/DDBJ databases">
        <authorList>
            <person name="Mendez C."/>
            <person name="Richter M."/>
            <person name="Ferrer M."/>
            <person name="Sanchez J."/>
        </authorList>
    </citation>
    <scope>NUCLEOTIDE SEQUENCE</scope>
</reference>
<dbReference type="InterPro" id="IPR009057">
    <property type="entry name" value="Homeodomain-like_sf"/>
</dbReference>
<name>T1A8T7_9ZZZZ</name>
<dbReference type="GO" id="GO:0003677">
    <property type="term" value="F:DNA binding"/>
    <property type="evidence" value="ECO:0007669"/>
    <property type="project" value="InterPro"/>
</dbReference>
<dbReference type="EMBL" id="AUZZ01004434">
    <property type="protein sequence ID" value="EQD53248.1"/>
    <property type="molecule type" value="Genomic_DNA"/>
</dbReference>
<organism evidence="1">
    <name type="scientific">mine drainage metagenome</name>
    <dbReference type="NCBI Taxonomy" id="410659"/>
    <lineage>
        <taxon>unclassified sequences</taxon>
        <taxon>metagenomes</taxon>
        <taxon>ecological metagenomes</taxon>
    </lineage>
</organism>
<comment type="caution">
    <text evidence="1">The sequence shown here is derived from an EMBL/GenBank/DDBJ whole genome shotgun (WGS) entry which is preliminary data.</text>
</comment>
<dbReference type="GO" id="GO:0006313">
    <property type="term" value="P:DNA transposition"/>
    <property type="evidence" value="ECO:0007669"/>
    <property type="project" value="InterPro"/>
</dbReference>
<evidence type="ECO:0000313" key="1">
    <source>
        <dbReference type="EMBL" id="EQD53248.1"/>
    </source>
</evidence>
<dbReference type="AlphaFoldDB" id="T1A8T7"/>
<dbReference type="Pfam" id="PF01527">
    <property type="entry name" value="HTH_Tnp_1"/>
    <property type="match status" value="1"/>
</dbReference>
<protein>
    <submittedName>
        <fullName evidence="1">Transposase IS3/IS911 family protein</fullName>
    </submittedName>
</protein>
<dbReference type="SUPFAM" id="SSF46689">
    <property type="entry name" value="Homeodomain-like"/>
    <property type="match status" value="1"/>
</dbReference>